<dbReference type="Gene3D" id="1.10.760.10">
    <property type="entry name" value="Cytochrome c-like domain"/>
    <property type="match status" value="1"/>
</dbReference>
<dbReference type="RefSeq" id="WP_210810688.1">
    <property type="nucleotide sequence ID" value="NZ_JAGQDG010000007.1"/>
</dbReference>
<dbReference type="SUPFAM" id="SSF46626">
    <property type="entry name" value="Cytochrome c"/>
    <property type="match status" value="1"/>
</dbReference>
<comment type="caution">
    <text evidence="3">The sequence shown here is derived from an EMBL/GenBank/DDBJ whole genome shotgun (WGS) entry which is preliminary data.</text>
</comment>
<evidence type="ECO:0008006" key="5">
    <source>
        <dbReference type="Google" id="ProtNLM"/>
    </source>
</evidence>
<feature type="chain" id="PRO_5045523436" description="YncE family protein" evidence="2">
    <location>
        <begin position="29"/>
        <end position="937"/>
    </location>
</feature>
<evidence type="ECO:0000313" key="3">
    <source>
        <dbReference type="EMBL" id="MBQ0937218.1"/>
    </source>
</evidence>
<reference evidence="3 4" key="1">
    <citation type="submission" date="2021-04" db="EMBL/GenBank/DDBJ databases">
        <title>The genome sequence of type strain Ideonella paludis KCTC 32238.</title>
        <authorList>
            <person name="Liu Y."/>
        </authorList>
    </citation>
    <scope>NUCLEOTIDE SEQUENCE [LARGE SCALE GENOMIC DNA]</scope>
    <source>
        <strain evidence="3 4">KCTC 32238</strain>
    </source>
</reference>
<name>A0ABS5E1F8_9BURK</name>
<evidence type="ECO:0000256" key="1">
    <source>
        <dbReference type="SAM" id="MobiDB-lite"/>
    </source>
</evidence>
<feature type="region of interest" description="Disordered" evidence="1">
    <location>
        <begin position="217"/>
        <end position="237"/>
    </location>
</feature>
<dbReference type="PANTHER" id="PTHR47197:SF3">
    <property type="entry name" value="DIHYDRO-HEME D1 DEHYDROGENASE"/>
    <property type="match status" value="1"/>
</dbReference>
<keyword evidence="2" id="KW-0732">Signal</keyword>
<dbReference type="Gene3D" id="2.130.10.10">
    <property type="entry name" value="YVTN repeat-like/Quinoprotein amine dehydrogenase"/>
    <property type="match status" value="2"/>
</dbReference>
<sequence>MKFHGIAPVLLSAALLSAGLLVSTASLADSRPKAGVVNYETGQVHPVDMTPDRNTLLVVNTAANALEVFDLSSGSPRLKTTIPVGLDPVSVRARSNTEVWVVNQISDSVSIIDLTTGKVTGTLKTDNEPADVVFAAGKAYVTCSDANAVLVYTLSNLAAAPRKVAITGEEPRALAVNANGTEVYVAIFESGNGTTALDGRATVDATGKQTPLIRNVVNRPEGPWKGQNPPPNAGTGFNPPLPAGVKPYPVGLIVRQDDAGRWMDDNKGDWTRLVTGDLSRLSNRVAGWKLPDNDVAIISTSNDSVIGYKSRLMNLNMAMDVNPATGQVTVVGTDALNQIRYEPNLNGKFVQMKLAQFMPAGAASVTDLNPHLTYQTPSVPVAQRSLSLGDPRAIKWRADGQTAWVTGMGSDNVIVISNTGARVGQVAVGEGPTGLALDEGRGRAYVLNRFAGSVSVLDLNTRTELGRVGFYDPTPAVVKAGRPFLYSTKFSGTGHTSCASCHVDAKTDRLAWDLGDPRGAFIPVKDIDINAGLPTGTPISVHPMKGPMLTQTFQDIMSFKTLHWRGDKNSLAEFAGTYVHLMSGDAQPSAADMKKFGDFLATVHLPPNPNRNMDDSRKTAITLPDLRTYTATSSTALVELRGKGTGRVNCLQCHLQQGQAPRNEGAARLQGQSFVPPAFAPLYKRVGFWPSDPNGGSTSGFGFQHDGAEHVDLAVTANTGTTFQQAALSELLSLEGPTSGLLGGEKRMDTHAGVGTQLLVSGVMTAAQTTQLNQMISIAANSPHASLIFRRVQNGVQKGGYLIRGSTTSFQGNTLAEKLTRTALTNDAATGTPVTFTLVARGAEHRYGVDADSDGILDGEEVAAGTNPRDASTPVSITPCASEGSSCGFTGTQVVRFGNPTVGYSMGIFTGKVTCSTASFNDPGVGGARRCEVVRKR</sequence>
<dbReference type="PANTHER" id="PTHR47197">
    <property type="entry name" value="PROTEIN NIRF"/>
    <property type="match status" value="1"/>
</dbReference>
<evidence type="ECO:0000313" key="4">
    <source>
        <dbReference type="Proteomes" id="UP000672097"/>
    </source>
</evidence>
<gene>
    <name evidence="3" type="ORF">KAK11_17970</name>
</gene>
<feature type="signal peptide" evidence="2">
    <location>
        <begin position="1"/>
        <end position="28"/>
    </location>
</feature>
<dbReference type="InterPro" id="IPR018247">
    <property type="entry name" value="EF_Hand_1_Ca_BS"/>
</dbReference>
<dbReference type="InterPro" id="IPR015943">
    <property type="entry name" value="WD40/YVTN_repeat-like_dom_sf"/>
</dbReference>
<dbReference type="SUPFAM" id="SSF51004">
    <property type="entry name" value="C-terminal (heme d1) domain of cytochrome cd1-nitrite reductase"/>
    <property type="match status" value="1"/>
</dbReference>
<dbReference type="InterPro" id="IPR036909">
    <property type="entry name" value="Cyt_c-like_dom_sf"/>
</dbReference>
<keyword evidence="4" id="KW-1185">Reference proteome</keyword>
<dbReference type="PROSITE" id="PS00018">
    <property type="entry name" value="EF_HAND_1"/>
    <property type="match status" value="1"/>
</dbReference>
<evidence type="ECO:0000256" key="2">
    <source>
        <dbReference type="SAM" id="SignalP"/>
    </source>
</evidence>
<dbReference type="EMBL" id="JAGQDG010000007">
    <property type="protein sequence ID" value="MBQ0937218.1"/>
    <property type="molecule type" value="Genomic_DNA"/>
</dbReference>
<protein>
    <recommendedName>
        <fullName evidence="5">YncE family protein</fullName>
    </recommendedName>
</protein>
<proteinExistence type="predicted"/>
<dbReference type="Proteomes" id="UP000672097">
    <property type="component" value="Unassembled WGS sequence"/>
</dbReference>
<organism evidence="3 4">
    <name type="scientific">Ideonella paludis</name>
    <dbReference type="NCBI Taxonomy" id="1233411"/>
    <lineage>
        <taxon>Bacteria</taxon>
        <taxon>Pseudomonadati</taxon>
        <taxon>Pseudomonadota</taxon>
        <taxon>Betaproteobacteria</taxon>
        <taxon>Burkholderiales</taxon>
        <taxon>Sphaerotilaceae</taxon>
        <taxon>Ideonella</taxon>
    </lineage>
</organism>
<dbReference type="InterPro" id="IPR011048">
    <property type="entry name" value="Haem_d1_sf"/>
</dbReference>
<accession>A0ABS5E1F8</accession>
<dbReference type="InterPro" id="IPR051200">
    <property type="entry name" value="Host-pathogen_enzymatic-act"/>
</dbReference>